<dbReference type="SFLD" id="SFLDS00029">
    <property type="entry name" value="Radical_SAM"/>
    <property type="match status" value="1"/>
</dbReference>
<proteinExistence type="predicted"/>
<comment type="caution">
    <text evidence="7">The sequence shown here is derived from an EMBL/GenBank/DDBJ whole genome shotgun (WGS) entry which is preliminary data.</text>
</comment>
<dbReference type="Gene3D" id="3.20.20.70">
    <property type="entry name" value="Aldolase class I"/>
    <property type="match status" value="1"/>
</dbReference>
<dbReference type="AlphaFoldDB" id="A0A7C3WIJ1"/>
<gene>
    <name evidence="7" type="ORF">ENV62_03095</name>
</gene>
<dbReference type="PANTHER" id="PTHR11228:SF7">
    <property type="entry name" value="PQQA PEPTIDE CYCLASE"/>
    <property type="match status" value="1"/>
</dbReference>
<dbReference type="CDD" id="cd01335">
    <property type="entry name" value="Radical_SAM"/>
    <property type="match status" value="1"/>
</dbReference>
<dbReference type="GO" id="GO:0051536">
    <property type="term" value="F:iron-sulfur cluster binding"/>
    <property type="evidence" value="ECO:0007669"/>
    <property type="project" value="UniProtKB-KW"/>
</dbReference>
<accession>A0A7C3WIJ1</accession>
<evidence type="ECO:0000256" key="5">
    <source>
        <dbReference type="ARBA" id="ARBA00023014"/>
    </source>
</evidence>
<dbReference type="Pfam" id="PF04055">
    <property type="entry name" value="Radical_SAM"/>
    <property type="match status" value="1"/>
</dbReference>
<protein>
    <submittedName>
        <fullName evidence="7">Radical SAM protein</fullName>
    </submittedName>
</protein>
<reference evidence="7" key="1">
    <citation type="journal article" date="2020" name="mSystems">
        <title>Genome- and Community-Level Interaction Insights into Carbon Utilization and Element Cycling Functions of Hydrothermarchaeota in Hydrothermal Sediment.</title>
        <authorList>
            <person name="Zhou Z."/>
            <person name="Liu Y."/>
            <person name="Xu W."/>
            <person name="Pan J."/>
            <person name="Luo Z.H."/>
            <person name="Li M."/>
        </authorList>
    </citation>
    <scope>NUCLEOTIDE SEQUENCE [LARGE SCALE GENOMIC DNA]</scope>
    <source>
        <strain evidence="7">SpSt-776</strain>
    </source>
</reference>
<comment type="cofactor">
    <cofactor evidence="1">
        <name>[4Fe-4S] cluster</name>
        <dbReference type="ChEBI" id="CHEBI:49883"/>
    </cofactor>
</comment>
<dbReference type="GO" id="GO:0003824">
    <property type="term" value="F:catalytic activity"/>
    <property type="evidence" value="ECO:0007669"/>
    <property type="project" value="InterPro"/>
</dbReference>
<evidence type="ECO:0000313" key="7">
    <source>
        <dbReference type="EMBL" id="HGB14211.1"/>
    </source>
</evidence>
<dbReference type="EMBL" id="DTHB01000026">
    <property type="protein sequence ID" value="HGB14211.1"/>
    <property type="molecule type" value="Genomic_DNA"/>
</dbReference>
<dbReference type="InterPro" id="IPR006638">
    <property type="entry name" value="Elp3/MiaA/NifB-like_rSAM"/>
</dbReference>
<dbReference type="SUPFAM" id="SSF102114">
    <property type="entry name" value="Radical SAM enzymes"/>
    <property type="match status" value="1"/>
</dbReference>
<keyword evidence="2" id="KW-0949">S-adenosyl-L-methionine</keyword>
<dbReference type="InterPro" id="IPR007197">
    <property type="entry name" value="rSAM"/>
</dbReference>
<dbReference type="PANTHER" id="PTHR11228">
    <property type="entry name" value="RADICAL SAM DOMAIN PROTEIN"/>
    <property type="match status" value="1"/>
</dbReference>
<evidence type="ECO:0000256" key="2">
    <source>
        <dbReference type="ARBA" id="ARBA00022691"/>
    </source>
</evidence>
<feature type="domain" description="Radical SAM core" evidence="6">
    <location>
        <begin position="25"/>
        <end position="246"/>
    </location>
</feature>
<keyword evidence="5" id="KW-0411">Iron-sulfur</keyword>
<dbReference type="SFLD" id="SFLDG01067">
    <property type="entry name" value="SPASM/twitch_domain_containing"/>
    <property type="match status" value="1"/>
</dbReference>
<evidence type="ECO:0000256" key="1">
    <source>
        <dbReference type="ARBA" id="ARBA00001966"/>
    </source>
</evidence>
<sequence length="370" mass="41550">MSARAGQSRRRRLMRLTDGLRLFLSGGPGLCQIAVTNACNARCRFCSFPQVRAADVVMADPQRLFHGLASLSQRGPHFVTFTGGEPLLYPALLPALARARALGLETLLVTNGALLTPRLLKELSQAGLRRLILSLDAPSAAAHDEHRGLPGLADHLRDMVPLAKQAGLSPVASVTLSRLVDDLEALLRFVHTLGFESLTFSYPLTELQSSYLGFAAHELVNYTSWELDALFSRILALRPRAPLVILNSRQALLDLKRRLRHRPRRFPCLAGFKHFFVDWRLRVYRCHFLPHTLGPLEEIHQAAPIRDDCDACISECYRDASVFQYAAVSFQDFLAAWRRGDWLGGMCTLFHPYNFLSLWDLLAGCRWIRP</sequence>
<dbReference type="SMART" id="SM00729">
    <property type="entry name" value="Elp3"/>
    <property type="match status" value="1"/>
</dbReference>
<dbReference type="InterPro" id="IPR058240">
    <property type="entry name" value="rSAM_sf"/>
</dbReference>
<dbReference type="PROSITE" id="PS51918">
    <property type="entry name" value="RADICAL_SAM"/>
    <property type="match status" value="1"/>
</dbReference>
<dbReference type="GO" id="GO:0046872">
    <property type="term" value="F:metal ion binding"/>
    <property type="evidence" value="ECO:0007669"/>
    <property type="project" value="UniProtKB-KW"/>
</dbReference>
<name>A0A7C3WIJ1_9BACT</name>
<dbReference type="InterPro" id="IPR050377">
    <property type="entry name" value="Radical_SAM_PqqE_MftC-like"/>
</dbReference>
<evidence type="ECO:0000259" key="6">
    <source>
        <dbReference type="PROSITE" id="PS51918"/>
    </source>
</evidence>
<keyword evidence="3" id="KW-0479">Metal-binding</keyword>
<evidence type="ECO:0000256" key="3">
    <source>
        <dbReference type="ARBA" id="ARBA00022723"/>
    </source>
</evidence>
<organism evidence="7">
    <name type="scientific">Desulfobacca acetoxidans</name>
    <dbReference type="NCBI Taxonomy" id="60893"/>
    <lineage>
        <taxon>Bacteria</taxon>
        <taxon>Pseudomonadati</taxon>
        <taxon>Thermodesulfobacteriota</taxon>
        <taxon>Desulfobaccia</taxon>
        <taxon>Desulfobaccales</taxon>
        <taxon>Desulfobaccaceae</taxon>
        <taxon>Desulfobacca</taxon>
    </lineage>
</organism>
<dbReference type="InterPro" id="IPR013785">
    <property type="entry name" value="Aldolase_TIM"/>
</dbReference>
<evidence type="ECO:0000256" key="4">
    <source>
        <dbReference type="ARBA" id="ARBA00023004"/>
    </source>
</evidence>
<keyword evidence="4" id="KW-0408">Iron</keyword>